<keyword evidence="2" id="KW-1185">Reference proteome</keyword>
<evidence type="ECO:0000313" key="2">
    <source>
        <dbReference type="Proteomes" id="UP001162992"/>
    </source>
</evidence>
<gene>
    <name evidence="1" type="ORF">O6H91_01G016500</name>
</gene>
<sequence length="551" mass="62099">MDRMSRSSSSSTHSRAIRVFRKWMASNGIEWSDALEFGMGNVIVADTGVIAVCDLKEGDLIATIPKWACLTVKTTMAAELLEQAGLAGVLGLTVALMYERSKAEESMWYGYLQLLPHQQMLPFLWTTEEIDNLLIGTELHKVIKTDKRLMKEDWQECISPLIEENPHEFPRKWFSFDQYLAAKSLVSSRSFEVDEYHGYGMVPLADLFNHKSAAEDVHFTSILSDCEVVCTTTNEVFPEALQDSGACPSNTQEESFEEDTINGADNGESSCEVLEMILIKDVAKSLEIFNTYGSLSNAALLDRYGFTESNNPFDIVNIDLVLTTEVCESYFSKRHVRNRVRLWRKAGFTACKSEGTEYFEICNSGKPQVELIMLLHLMYAADHICEALENIIYEIRGQIEKVAEAFGWQNVVHGQMNETIVLQNVTIPSCVSSGTKKMQLNLEQLCGSTIEVNGLEQSDTLMVSLDPFEMRLLSPNVCQIMLLLLQKRDSLYPTPSLADDQQILQCTSFTEDPKLFHAVSLRASEREILRRCGNFISPFLGLQKIFLPDIL</sequence>
<dbReference type="EMBL" id="CM055092">
    <property type="protein sequence ID" value="KAJ7568047.1"/>
    <property type="molecule type" value="Genomic_DNA"/>
</dbReference>
<organism evidence="1 2">
    <name type="scientific">Diphasiastrum complanatum</name>
    <name type="common">Issler's clubmoss</name>
    <name type="synonym">Lycopodium complanatum</name>
    <dbReference type="NCBI Taxonomy" id="34168"/>
    <lineage>
        <taxon>Eukaryota</taxon>
        <taxon>Viridiplantae</taxon>
        <taxon>Streptophyta</taxon>
        <taxon>Embryophyta</taxon>
        <taxon>Tracheophyta</taxon>
        <taxon>Lycopodiopsida</taxon>
        <taxon>Lycopodiales</taxon>
        <taxon>Lycopodiaceae</taxon>
        <taxon>Lycopodioideae</taxon>
        <taxon>Diphasiastrum</taxon>
    </lineage>
</organism>
<comment type="caution">
    <text evidence="1">The sequence shown here is derived from an EMBL/GenBank/DDBJ whole genome shotgun (WGS) entry which is preliminary data.</text>
</comment>
<dbReference type="Proteomes" id="UP001162992">
    <property type="component" value="Chromosome 1"/>
</dbReference>
<name>A0ACC2ENI5_DIPCM</name>
<proteinExistence type="predicted"/>
<protein>
    <submittedName>
        <fullName evidence="1">Uncharacterized protein</fullName>
    </submittedName>
</protein>
<evidence type="ECO:0000313" key="1">
    <source>
        <dbReference type="EMBL" id="KAJ7568047.1"/>
    </source>
</evidence>
<accession>A0ACC2ENI5</accession>
<reference evidence="2" key="1">
    <citation type="journal article" date="2024" name="Proc. Natl. Acad. Sci. U.S.A.">
        <title>Extraordinary preservation of gene collinearity over three hundred million years revealed in homosporous lycophytes.</title>
        <authorList>
            <person name="Li C."/>
            <person name="Wickell D."/>
            <person name="Kuo L.Y."/>
            <person name="Chen X."/>
            <person name="Nie B."/>
            <person name="Liao X."/>
            <person name="Peng D."/>
            <person name="Ji J."/>
            <person name="Jenkins J."/>
            <person name="Williams M."/>
            <person name="Shu S."/>
            <person name="Plott C."/>
            <person name="Barry K."/>
            <person name="Rajasekar S."/>
            <person name="Grimwood J."/>
            <person name="Han X."/>
            <person name="Sun S."/>
            <person name="Hou Z."/>
            <person name="He W."/>
            <person name="Dai G."/>
            <person name="Sun C."/>
            <person name="Schmutz J."/>
            <person name="Leebens-Mack J.H."/>
            <person name="Li F.W."/>
            <person name="Wang L."/>
        </authorList>
    </citation>
    <scope>NUCLEOTIDE SEQUENCE [LARGE SCALE GENOMIC DNA]</scope>
    <source>
        <strain evidence="2">cv. PW_Plant_1</strain>
    </source>
</reference>